<proteinExistence type="predicted"/>
<organism evidence="1 2">
    <name type="scientific">Tanacetum coccineum</name>
    <dbReference type="NCBI Taxonomy" id="301880"/>
    <lineage>
        <taxon>Eukaryota</taxon>
        <taxon>Viridiplantae</taxon>
        <taxon>Streptophyta</taxon>
        <taxon>Embryophyta</taxon>
        <taxon>Tracheophyta</taxon>
        <taxon>Spermatophyta</taxon>
        <taxon>Magnoliopsida</taxon>
        <taxon>eudicotyledons</taxon>
        <taxon>Gunneridae</taxon>
        <taxon>Pentapetalae</taxon>
        <taxon>asterids</taxon>
        <taxon>campanulids</taxon>
        <taxon>Asterales</taxon>
        <taxon>Asteraceae</taxon>
        <taxon>Asteroideae</taxon>
        <taxon>Anthemideae</taxon>
        <taxon>Anthemidinae</taxon>
        <taxon>Tanacetum</taxon>
    </lineage>
</organism>
<protein>
    <submittedName>
        <fullName evidence="1">60S ribosomal protein L11-1</fullName>
    </submittedName>
</protein>
<evidence type="ECO:0000313" key="1">
    <source>
        <dbReference type="EMBL" id="GJT77834.1"/>
    </source>
</evidence>
<reference evidence="1" key="1">
    <citation type="journal article" date="2022" name="Int. J. Mol. Sci.">
        <title>Draft Genome of Tanacetum Coccineum: Genomic Comparison of Closely Related Tanacetum-Family Plants.</title>
        <authorList>
            <person name="Yamashiro T."/>
            <person name="Shiraishi A."/>
            <person name="Nakayama K."/>
            <person name="Satake H."/>
        </authorList>
    </citation>
    <scope>NUCLEOTIDE SEQUENCE</scope>
</reference>
<evidence type="ECO:0000313" key="2">
    <source>
        <dbReference type="Proteomes" id="UP001151760"/>
    </source>
</evidence>
<dbReference type="Proteomes" id="UP001151760">
    <property type="component" value="Unassembled WGS sequence"/>
</dbReference>
<keyword evidence="2" id="KW-1185">Reference proteome</keyword>
<name>A0ABQ5GRB7_9ASTR</name>
<dbReference type="GO" id="GO:0005840">
    <property type="term" value="C:ribosome"/>
    <property type="evidence" value="ECO:0007669"/>
    <property type="project" value="UniProtKB-KW"/>
</dbReference>
<keyword evidence="1" id="KW-0687">Ribonucleoprotein</keyword>
<dbReference type="EMBL" id="BQNB010018748">
    <property type="protein sequence ID" value="GJT77834.1"/>
    <property type="molecule type" value="Genomic_DNA"/>
</dbReference>
<reference evidence="1" key="2">
    <citation type="submission" date="2022-01" db="EMBL/GenBank/DDBJ databases">
        <authorList>
            <person name="Yamashiro T."/>
            <person name="Shiraishi A."/>
            <person name="Satake H."/>
            <person name="Nakayama K."/>
        </authorList>
    </citation>
    <scope>NUCLEOTIDE SEQUENCE</scope>
</reference>
<gene>
    <name evidence="1" type="ORF">Tco_1044559</name>
</gene>
<sequence>MNFSDTGCFGFSIQEHIDLGIKTKRLKQIYGSCRSLEVKGVSGTMNVLHVMQVTKKVTEIDRLMPFNDSVYYDVLGTHVSSTVYQPF</sequence>
<keyword evidence="1" id="KW-0689">Ribosomal protein</keyword>
<comment type="caution">
    <text evidence="1">The sequence shown here is derived from an EMBL/GenBank/DDBJ whole genome shotgun (WGS) entry which is preliminary data.</text>
</comment>
<accession>A0ABQ5GRB7</accession>